<dbReference type="Proteomes" id="UP000054560">
    <property type="component" value="Unassembled WGS sequence"/>
</dbReference>
<dbReference type="eggNOG" id="ENOG502S9KB">
    <property type="taxonomic scope" value="Eukaryota"/>
</dbReference>
<organism evidence="1 2">
    <name type="scientific">Sphaeroforma arctica JP610</name>
    <dbReference type="NCBI Taxonomy" id="667725"/>
    <lineage>
        <taxon>Eukaryota</taxon>
        <taxon>Ichthyosporea</taxon>
        <taxon>Ichthyophonida</taxon>
        <taxon>Sphaeroforma</taxon>
    </lineage>
</organism>
<accession>A0A0L0FAX2</accession>
<proteinExistence type="predicted"/>
<evidence type="ECO:0000313" key="1">
    <source>
        <dbReference type="EMBL" id="KNC73857.1"/>
    </source>
</evidence>
<evidence type="ECO:0000313" key="2">
    <source>
        <dbReference type="Proteomes" id="UP000054560"/>
    </source>
</evidence>
<dbReference type="RefSeq" id="XP_014147759.1">
    <property type="nucleotide sequence ID" value="XM_014292284.1"/>
</dbReference>
<protein>
    <submittedName>
        <fullName evidence="1">Uncharacterized protein</fullName>
    </submittedName>
</protein>
<feature type="non-terminal residue" evidence="1">
    <location>
        <position position="81"/>
    </location>
</feature>
<dbReference type="AlphaFoldDB" id="A0A0L0FAX2"/>
<dbReference type="EMBL" id="KQ245067">
    <property type="protein sequence ID" value="KNC73857.1"/>
    <property type="molecule type" value="Genomic_DNA"/>
</dbReference>
<reference evidence="1 2" key="1">
    <citation type="submission" date="2011-02" db="EMBL/GenBank/DDBJ databases">
        <title>The Genome Sequence of Sphaeroforma arctica JP610.</title>
        <authorList>
            <consortium name="The Broad Institute Genome Sequencing Platform"/>
            <person name="Russ C."/>
            <person name="Cuomo C."/>
            <person name="Young S.K."/>
            <person name="Zeng Q."/>
            <person name="Gargeya S."/>
            <person name="Alvarado L."/>
            <person name="Berlin A."/>
            <person name="Chapman S.B."/>
            <person name="Chen Z."/>
            <person name="Freedman E."/>
            <person name="Gellesch M."/>
            <person name="Goldberg J."/>
            <person name="Griggs A."/>
            <person name="Gujja S."/>
            <person name="Heilman E."/>
            <person name="Heiman D."/>
            <person name="Howarth C."/>
            <person name="Mehta T."/>
            <person name="Neiman D."/>
            <person name="Pearson M."/>
            <person name="Roberts A."/>
            <person name="Saif S."/>
            <person name="Shea T."/>
            <person name="Shenoy N."/>
            <person name="Sisk P."/>
            <person name="Stolte C."/>
            <person name="Sykes S."/>
            <person name="White J."/>
            <person name="Yandava C."/>
            <person name="Burger G."/>
            <person name="Gray M.W."/>
            <person name="Holland P.W.H."/>
            <person name="King N."/>
            <person name="Lang F.B.F."/>
            <person name="Roger A.J."/>
            <person name="Ruiz-Trillo I."/>
            <person name="Haas B."/>
            <person name="Nusbaum C."/>
            <person name="Birren B."/>
        </authorList>
    </citation>
    <scope>NUCLEOTIDE SEQUENCE [LARGE SCALE GENOMIC DNA]</scope>
    <source>
        <strain evidence="1 2">JP610</strain>
    </source>
</reference>
<name>A0A0L0FAX2_9EUKA</name>
<gene>
    <name evidence="1" type="ORF">SARC_13585</name>
</gene>
<keyword evidence="2" id="KW-1185">Reference proteome</keyword>
<sequence>DKIDQWLAEVCARGRHAVFRVVVDYPSTYPEHRAPDFLNVKTSAYDAYGDKGKAPDYTNQHFRRALNEFIRAMGQKYDGDK</sequence>
<dbReference type="GeneID" id="25914089"/>
<feature type="non-terminal residue" evidence="1">
    <location>
        <position position="1"/>
    </location>
</feature>
<dbReference type="Gene3D" id="3.20.20.80">
    <property type="entry name" value="Glycosidases"/>
    <property type="match status" value="1"/>
</dbReference>